<name>A0A8I1KD61_9GAMM</name>
<dbReference type="RefSeq" id="WP_199494956.1">
    <property type="nucleotide sequence ID" value="NZ_CAXAWT010000002.1"/>
</dbReference>
<evidence type="ECO:0000313" key="2">
    <source>
        <dbReference type="EMBL" id="MBJ7267685.1"/>
    </source>
</evidence>
<evidence type="ECO:0000313" key="5">
    <source>
        <dbReference type="Proteomes" id="UP000655994"/>
    </source>
</evidence>
<dbReference type="AlphaFoldDB" id="A0A8I1KD61"/>
<comment type="caution">
    <text evidence="3">The sequence shown here is derived from an EMBL/GenBank/DDBJ whole genome shotgun (WGS) entry which is preliminary data.</text>
</comment>
<keyword evidence="1" id="KW-0812">Transmembrane</keyword>
<organism evidence="3 4">
    <name type="scientific">Idiomarina abyssalis</name>
    <dbReference type="NCBI Taxonomy" id="86102"/>
    <lineage>
        <taxon>Bacteria</taxon>
        <taxon>Pseudomonadati</taxon>
        <taxon>Pseudomonadota</taxon>
        <taxon>Gammaproteobacteria</taxon>
        <taxon>Alteromonadales</taxon>
        <taxon>Idiomarinaceae</taxon>
        <taxon>Idiomarina</taxon>
    </lineage>
</organism>
<evidence type="ECO:0000256" key="1">
    <source>
        <dbReference type="SAM" id="Phobius"/>
    </source>
</evidence>
<proteinExistence type="predicted"/>
<evidence type="ECO:0000313" key="3">
    <source>
        <dbReference type="EMBL" id="MBJ7314656.1"/>
    </source>
</evidence>
<sequence>MSDSSYQKPFGSLLIPCIIAAIGAPILLNQFGFEYNPISDGFDIANFAIDMGVFVAIAVIASFLYQSIFKVVKKEH</sequence>
<dbReference type="Proteomes" id="UP000655994">
    <property type="component" value="Unassembled WGS sequence"/>
</dbReference>
<reference evidence="3 5" key="1">
    <citation type="submission" date="2020-09" db="EMBL/GenBank/DDBJ databases">
        <title>Draft Genomes of Bacterial Isolates from North Pond Shallow Sediments.</title>
        <authorList>
            <person name="Kiel Reese B."/>
            <person name="Mullis M."/>
            <person name="Weisend R.E."/>
        </authorList>
    </citation>
    <scope>NUCLEOTIDE SEQUENCE</scope>
    <source>
        <strain evidence="3">KJE-2</strain>
        <strain evidence="2 5">KJE-3</strain>
    </source>
</reference>
<dbReference type="EMBL" id="JAEMOP010000002">
    <property type="protein sequence ID" value="MBJ7314656.1"/>
    <property type="molecule type" value="Genomic_DNA"/>
</dbReference>
<dbReference type="Proteomes" id="UP000621390">
    <property type="component" value="Unassembled WGS sequence"/>
</dbReference>
<protein>
    <submittedName>
        <fullName evidence="3">Uncharacterized protein</fullName>
    </submittedName>
</protein>
<dbReference type="EMBL" id="JAEMOS010000040">
    <property type="protein sequence ID" value="MBJ7267685.1"/>
    <property type="molecule type" value="Genomic_DNA"/>
</dbReference>
<keyword evidence="1" id="KW-0472">Membrane</keyword>
<accession>A0A8I1KD61</accession>
<gene>
    <name evidence="2" type="ORF">JHC10_12135</name>
    <name evidence="3" type="ORF">JHC11_01380</name>
</gene>
<keyword evidence="5" id="KW-1185">Reference proteome</keyword>
<feature type="transmembrane region" description="Helical" evidence="1">
    <location>
        <begin position="12"/>
        <end position="32"/>
    </location>
</feature>
<feature type="transmembrane region" description="Helical" evidence="1">
    <location>
        <begin position="44"/>
        <end position="65"/>
    </location>
</feature>
<evidence type="ECO:0000313" key="4">
    <source>
        <dbReference type="Proteomes" id="UP000621390"/>
    </source>
</evidence>
<keyword evidence="1" id="KW-1133">Transmembrane helix</keyword>